<evidence type="ECO:0000259" key="2">
    <source>
        <dbReference type="PROSITE" id="PS50089"/>
    </source>
</evidence>
<feature type="domain" description="RING-type" evidence="2">
    <location>
        <begin position="48"/>
        <end position="90"/>
    </location>
</feature>
<dbReference type="EMBL" id="KV419399">
    <property type="protein sequence ID" value="KZS96269.1"/>
    <property type="molecule type" value="Genomic_DNA"/>
</dbReference>
<protein>
    <recommendedName>
        <fullName evidence="2">RING-type domain-containing protein</fullName>
    </recommendedName>
</protein>
<proteinExistence type="predicted"/>
<dbReference type="InterPro" id="IPR013083">
    <property type="entry name" value="Znf_RING/FYVE/PHD"/>
</dbReference>
<organism evidence="3 4">
    <name type="scientific">Sistotremastrum niveocremeum HHB9708</name>
    <dbReference type="NCBI Taxonomy" id="1314777"/>
    <lineage>
        <taxon>Eukaryota</taxon>
        <taxon>Fungi</taxon>
        <taxon>Dikarya</taxon>
        <taxon>Basidiomycota</taxon>
        <taxon>Agaricomycotina</taxon>
        <taxon>Agaricomycetes</taxon>
        <taxon>Sistotremastrales</taxon>
        <taxon>Sistotremastraceae</taxon>
        <taxon>Sertulicium</taxon>
        <taxon>Sertulicium niveocremeum</taxon>
    </lineage>
</organism>
<accession>A0A164XT88</accession>
<dbReference type="Proteomes" id="UP000076722">
    <property type="component" value="Unassembled WGS sequence"/>
</dbReference>
<dbReference type="SMART" id="SM00184">
    <property type="entry name" value="RING"/>
    <property type="match status" value="1"/>
</dbReference>
<dbReference type="SUPFAM" id="SSF57850">
    <property type="entry name" value="RING/U-box"/>
    <property type="match status" value="1"/>
</dbReference>
<dbReference type="STRING" id="1314777.A0A164XT88"/>
<dbReference type="Gene3D" id="3.30.40.10">
    <property type="entry name" value="Zinc/RING finger domain, C3HC4 (zinc finger)"/>
    <property type="match status" value="1"/>
</dbReference>
<dbReference type="GO" id="GO:0008270">
    <property type="term" value="F:zinc ion binding"/>
    <property type="evidence" value="ECO:0007669"/>
    <property type="project" value="UniProtKB-KW"/>
</dbReference>
<evidence type="ECO:0000256" key="1">
    <source>
        <dbReference type="PROSITE-ProRule" id="PRU00175"/>
    </source>
</evidence>
<reference evidence="3 4" key="1">
    <citation type="journal article" date="2016" name="Mol. Biol. Evol.">
        <title>Comparative Genomics of Early-Diverging Mushroom-Forming Fungi Provides Insights into the Origins of Lignocellulose Decay Capabilities.</title>
        <authorList>
            <person name="Nagy L.G."/>
            <person name="Riley R."/>
            <person name="Tritt A."/>
            <person name="Adam C."/>
            <person name="Daum C."/>
            <person name="Floudas D."/>
            <person name="Sun H."/>
            <person name="Yadav J.S."/>
            <person name="Pangilinan J."/>
            <person name="Larsson K.H."/>
            <person name="Matsuura K."/>
            <person name="Barry K."/>
            <person name="Labutti K."/>
            <person name="Kuo R."/>
            <person name="Ohm R.A."/>
            <person name="Bhattacharya S.S."/>
            <person name="Shirouzu T."/>
            <person name="Yoshinaga Y."/>
            <person name="Martin F.M."/>
            <person name="Grigoriev I.V."/>
            <person name="Hibbett D.S."/>
        </authorList>
    </citation>
    <scope>NUCLEOTIDE SEQUENCE [LARGE SCALE GENOMIC DNA]</scope>
    <source>
        <strain evidence="3 4">HHB9708</strain>
    </source>
</reference>
<evidence type="ECO:0000313" key="4">
    <source>
        <dbReference type="Proteomes" id="UP000076722"/>
    </source>
</evidence>
<dbReference type="AlphaFoldDB" id="A0A164XT88"/>
<evidence type="ECO:0000313" key="3">
    <source>
        <dbReference type="EMBL" id="KZS96269.1"/>
    </source>
</evidence>
<dbReference type="InterPro" id="IPR001841">
    <property type="entry name" value="Znf_RING"/>
</dbReference>
<gene>
    <name evidence="3" type="ORF">SISNIDRAFT_407591</name>
</gene>
<dbReference type="Pfam" id="PF13639">
    <property type="entry name" value="zf-RING_2"/>
    <property type="match status" value="1"/>
</dbReference>
<keyword evidence="1" id="KW-0862">Zinc</keyword>
<dbReference type="GO" id="GO:0016567">
    <property type="term" value="P:protein ubiquitination"/>
    <property type="evidence" value="ECO:0007669"/>
    <property type="project" value="TreeGrafter"/>
</dbReference>
<dbReference type="PANTHER" id="PTHR45676:SF159">
    <property type="entry name" value="RING-H2 FINGER PROTEIN ATL51"/>
    <property type="match status" value="1"/>
</dbReference>
<keyword evidence="1" id="KW-0863">Zinc-finger</keyword>
<dbReference type="PROSITE" id="PS50089">
    <property type="entry name" value="ZF_RING_2"/>
    <property type="match status" value="1"/>
</dbReference>
<keyword evidence="4" id="KW-1185">Reference proteome</keyword>
<name>A0A164XT88_9AGAM</name>
<keyword evidence="1" id="KW-0479">Metal-binding</keyword>
<dbReference type="OrthoDB" id="8062037at2759"/>
<sequence length="95" mass="10647">MGEAKTHPSQGIALDLPFGKIEVKRRRETRDGRVKIKLSLLGVPVDRCGICLSQFKADAWAVLLPTCQHSFHADCIKSWLRRSLTCPLCRISLDS</sequence>
<dbReference type="PANTHER" id="PTHR45676">
    <property type="entry name" value="RING-H2 FINGER PROTEIN ATL51-RELATED"/>
    <property type="match status" value="1"/>
</dbReference>